<protein>
    <submittedName>
        <fullName evidence="8">FAD-dependent hydroxylase</fullName>
    </submittedName>
</protein>
<comment type="cofactor">
    <cofactor evidence="1">
        <name>FAD</name>
        <dbReference type="ChEBI" id="CHEBI:57692"/>
    </cofactor>
</comment>
<dbReference type="GO" id="GO:0004497">
    <property type="term" value="F:monooxygenase activity"/>
    <property type="evidence" value="ECO:0007669"/>
    <property type="project" value="UniProtKB-KW"/>
</dbReference>
<evidence type="ECO:0000256" key="6">
    <source>
        <dbReference type="ARBA" id="ARBA00023033"/>
    </source>
</evidence>
<dbReference type="AlphaFoldDB" id="A0A8J7IMN2"/>
<evidence type="ECO:0000313" key="9">
    <source>
        <dbReference type="Proteomes" id="UP000662314"/>
    </source>
</evidence>
<dbReference type="GO" id="GO:0016705">
    <property type="term" value="F:oxidoreductase activity, acting on paired donors, with incorporation or reduction of molecular oxygen"/>
    <property type="evidence" value="ECO:0007669"/>
    <property type="project" value="InterPro"/>
</dbReference>
<dbReference type="PROSITE" id="PS01304">
    <property type="entry name" value="UBIH"/>
    <property type="match status" value="1"/>
</dbReference>
<keyword evidence="6" id="KW-0503">Monooxygenase</keyword>
<dbReference type="GO" id="GO:0006744">
    <property type="term" value="P:ubiquinone biosynthetic process"/>
    <property type="evidence" value="ECO:0007669"/>
    <property type="project" value="InterPro"/>
</dbReference>
<feature type="domain" description="FAD-binding" evidence="7">
    <location>
        <begin position="23"/>
        <end position="355"/>
    </location>
</feature>
<proteinExistence type="inferred from homology"/>
<dbReference type="Gene3D" id="3.50.50.60">
    <property type="entry name" value="FAD/NAD(P)-binding domain"/>
    <property type="match status" value="2"/>
</dbReference>
<dbReference type="RefSeq" id="WP_214437061.1">
    <property type="nucleotide sequence ID" value="NZ_CAWPUQ010000281.1"/>
</dbReference>
<comment type="caution">
    <text evidence="8">The sequence shown here is derived from an EMBL/GenBank/DDBJ whole genome shotgun (WGS) entry which is preliminary data.</text>
</comment>
<organism evidence="8 9">
    <name type="scientific">Dendronalium phyllosphericum CENA369</name>
    <dbReference type="NCBI Taxonomy" id="1725256"/>
    <lineage>
        <taxon>Bacteria</taxon>
        <taxon>Bacillati</taxon>
        <taxon>Cyanobacteriota</taxon>
        <taxon>Cyanophyceae</taxon>
        <taxon>Nostocales</taxon>
        <taxon>Nostocaceae</taxon>
        <taxon>Dendronalium</taxon>
        <taxon>Dendronalium phyllosphericum</taxon>
    </lineage>
</organism>
<dbReference type="InterPro" id="IPR036188">
    <property type="entry name" value="FAD/NAD-bd_sf"/>
</dbReference>
<dbReference type="FunFam" id="3.50.50.60:FF:000021">
    <property type="entry name" value="Ubiquinone biosynthesis monooxygenase COQ6"/>
    <property type="match status" value="1"/>
</dbReference>
<dbReference type="PRINTS" id="PR00420">
    <property type="entry name" value="RNGMNOXGNASE"/>
</dbReference>
<evidence type="ECO:0000256" key="2">
    <source>
        <dbReference type="ARBA" id="ARBA00005349"/>
    </source>
</evidence>
<accession>A0A8J7IMN2</accession>
<dbReference type="InterPro" id="IPR002938">
    <property type="entry name" value="FAD-bd"/>
</dbReference>
<dbReference type="NCBIfam" id="TIGR01988">
    <property type="entry name" value="Ubi-OHases"/>
    <property type="match status" value="1"/>
</dbReference>
<comment type="similarity">
    <text evidence="2">Belongs to the UbiH/COQ6 family.</text>
</comment>
<keyword evidence="9" id="KW-1185">Reference proteome</keyword>
<dbReference type="InterPro" id="IPR010971">
    <property type="entry name" value="UbiH/COQ6"/>
</dbReference>
<evidence type="ECO:0000256" key="5">
    <source>
        <dbReference type="ARBA" id="ARBA00023002"/>
    </source>
</evidence>
<dbReference type="GO" id="GO:0071949">
    <property type="term" value="F:FAD binding"/>
    <property type="evidence" value="ECO:0007669"/>
    <property type="project" value="InterPro"/>
</dbReference>
<dbReference type="GO" id="GO:0110142">
    <property type="term" value="C:ubiquinone biosynthesis complex"/>
    <property type="evidence" value="ECO:0007669"/>
    <property type="project" value="UniProtKB-ARBA"/>
</dbReference>
<evidence type="ECO:0000256" key="3">
    <source>
        <dbReference type="ARBA" id="ARBA00022630"/>
    </source>
</evidence>
<evidence type="ECO:0000313" key="8">
    <source>
        <dbReference type="EMBL" id="MBH8578405.1"/>
    </source>
</evidence>
<evidence type="ECO:0000256" key="1">
    <source>
        <dbReference type="ARBA" id="ARBA00001974"/>
    </source>
</evidence>
<dbReference type="PANTHER" id="PTHR43876">
    <property type="entry name" value="UBIQUINONE BIOSYNTHESIS MONOOXYGENASE COQ6, MITOCHONDRIAL"/>
    <property type="match status" value="1"/>
</dbReference>
<keyword evidence="4" id="KW-0274">FAD</keyword>
<evidence type="ECO:0000259" key="7">
    <source>
        <dbReference type="Pfam" id="PF01494"/>
    </source>
</evidence>
<reference evidence="8 9" key="1">
    <citation type="journal article" date="2021" name="Int. J. Syst. Evol. Microbiol.">
        <title>Amazonocrinis nigriterrae gen. nov., sp. nov., Atlanticothrix silvestris gen. nov., sp. nov. and Dendronalium phyllosphericum gen. nov., sp. nov., nostocacean cyanobacteria from Brazilian environments.</title>
        <authorList>
            <person name="Alvarenga D.O."/>
            <person name="Andreote A.P.D."/>
            <person name="Branco L.H.Z."/>
            <person name="Delbaje E."/>
            <person name="Cruz R.B."/>
            <person name="Varani A.M."/>
            <person name="Fiore M.F."/>
        </authorList>
    </citation>
    <scope>NUCLEOTIDE SEQUENCE [LARGE SCALE GENOMIC DNA]</scope>
    <source>
        <strain evidence="8 9">CENA369</strain>
    </source>
</reference>
<gene>
    <name evidence="8" type="ORF">I8752_36825</name>
</gene>
<dbReference type="SUPFAM" id="SSF51905">
    <property type="entry name" value="FAD/NAD(P)-binding domain"/>
    <property type="match status" value="1"/>
</dbReference>
<keyword evidence="3" id="KW-0285">Flavoprotein</keyword>
<dbReference type="PANTHER" id="PTHR43876:SF7">
    <property type="entry name" value="UBIQUINONE BIOSYNTHESIS MONOOXYGENASE COQ6, MITOCHONDRIAL"/>
    <property type="match status" value="1"/>
</dbReference>
<dbReference type="Pfam" id="PF01494">
    <property type="entry name" value="FAD_binding_3"/>
    <property type="match status" value="1"/>
</dbReference>
<dbReference type="InterPro" id="IPR051205">
    <property type="entry name" value="UbiH/COQ6_monooxygenase"/>
</dbReference>
<dbReference type="InterPro" id="IPR018168">
    <property type="entry name" value="Ubi_Hdrlase_CS"/>
</dbReference>
<name>A0A8J7IMN2_9NOST</name>
<dbReference type="NCBIfam" id="NF005612">
    <property type="entry name" value="PRK07364.1"/>
    <property type="match status" value="1"/>
</dbReference>
<keyword evidence="5" id="KW-0560">Oxidoreductase</keyword>
<dbReference type="Proteomes" id="UP000662314">
    <property type="component" value="Unassembled WGS sequence"/>
</dbReference>
<evidence type="ECO:0000256" key="4">
    <source>
        <dbReference type="ARBA" id="ARBA00022827"/>
    </source>
</evidence>
<dbReference type="EMBL" id="JAECZA010000338">
    <property type="protein sequence ID" value="MBH8578405.1"/>
    <property type="molecule type" value="Genomic_DNA"/>
</dbReference>
<sequence length="426" mass="47565">MALTQLTQISPLQTSTDKRGYDYDLVIVGGGIVGLTLASALKNSGLNILLIEAKVASAAVAKGQAYAIHMLSALIYQGIGVWDKILPQIAKYCQVRLSDADYPDVVEFQTSDLGTPELGYVAEHQALLQPLQEFVQNCPNVTYFCPAEVVKTQYQQDMVAIDIKIAEQIYTVRSKLLVAADGSRSPIRQAAGIKTHGWKYWQSCIVAFVKPEKPHNNTAYERFWTSGPFAILPLPGNRCRIVWTAPHAEAKALCALDDEQFLAELTRRYGNQMGKLELLGDRFIFPVQLMQSDRYVLPRLALIGDAAHNCHPVGGQGLNLGIRDAAALAQVLQKAHETGEDIGKIQTLKRYERWRKSENLTILGFTDLLDRMFSNNFLPFVLARRLGLWFLQRVPLLKMFMLKLMIGLKGRTPELAKLDIIPIRNS</sequence>